<keyword evidence="1" id="KW-0808">Transferase</keyword>
<dbReference type="InterPro" id="IPR017441">
    <property type="entry name" value="Protein_kinase_ATP_BS"/>
</dbReference>
<dbReference type="SMART" id="SM00220">
    <property type="entry name" value="S_TKc"/>
    <property type="match status" value="1"/>
</dbReference>
<evidence type="ECO:0000313" key="10">
    <source>
        <dbReference type="Proteomes" id="UP000728032"/>
    </source>
</evidence>
<evidence type="ECO:0000313" key="9">
    <source>
        <dbReference type="EMBL" id="CAD7640714.1"/>
    </source>
</evidence>
<name>A0A7R9LFT5_9ACAR</name>
<dbReference type="GO" id="GO:0005524">
    <property type="term" value="F:ATP binding"/>
    <property type="evidence" value="ECO:0007669"/>
    <property type="project" value="UniProtKB-UniRule"/>
</dbReference>
<evidence type="ECO:0000256" key="5">
    <source>
        <dbReference type="ARBA" id="ARBA00037982"/>
    </source>
</evidence>
<keyword evidence="7" id="KW-0723">Serine/threonine-protein kinase</keyword>
<evidence type="ECO:0000256" key="6">
    <source>
        <dbReference type="PROSITE-ProRule" id="PRU10141"/>
    </source>
</evidence>
<dbReference type="Gene3D" id="1.10.510.10">
    <property type="entry name" value="Transferase(Phosphotransferase) domain 1"/>
    <property type="match status" value="1"/>
</dbReference>
<keyword evidence="10" id="KW-1185">Reference proteome</keyword>
<dbReference type="PROSITE" id="PS00107">
    <property type="entry name" value="PROTEIN_KINASE_ATP"/>
    <property type="match status" value="1"/>
</dbReference>
<dbReference type="OrthoDB" id="5337378at2759"/>
<proteinExistence type="inferred from homology"/>
<keyword evidence="3" id="KW-0418">Kinase</keyword>
<gene>
    <name evidence="9" type="ORF">ONB1V03_LOCUS2705</name>
</gene>
<evidence type="ECO:0000256" key="7">
    <source>
        <dbReference type="RuleBase" id="RU000304"/>
    </source>
</evidence>
<evidence type="ECO:0000256" key="3">
    <source>
        <dbReference type="ARBA" id="ARBA00022777"/>
    </source>
</evidence>
<dbReference type="InterPro" id="IPR008271">
    <property type="entry name" value="Ser/Thr_kinase_AS"/>
</dbReference>
<dbReference type="Proteomes" id="UP000728032">
    <property type="component" value="Unassembled WGS sequence"/>
</dbReference>
<dbReference type="PROSITE" id="PS50011">
    <property type="entry name" value="PROTEIN_KINASE_DOM"/>
    <property type="match status" value="1"/>
</dbReference>
<dbReference type="AlphaFoldDB" id="A0A7R9LFT5"/>
<organism evidence="9">
    <name type="scientific">Oppiella nova</name>
    <dbReference type="NCBI Taxonomy" id="334625"/>
    <lineage>
        <taxon>Eukaryota</taxon>
        <taxon>Metazoa</taxon>
        <taxon>Ecdysozoa</taxon>
        <taxon>Arthropoda</taxon>
        <taxon>Chelicerata</taxon>
        <taxon>Arachnida</taxon>
        <taxon>Acari</taxon>
        <taxon>Acariformes</taxon>
        <taxon>Sarcoptiformes</taxon>
        <taxon>Oribatida</taxon>
        <taxon>Brachypylina</taxon>
        <taxon>Oppioidea</taxon>
        <taxon>Oppiidae</taxon>
        <taxon>Oppiella</taxon>
    </lineage>
</organism>
<keyword evidence="4 6" id="KW-0067">ATP-binding</keyword>
<evidence type="ECO:0000256" key="4">
    <source>
        <dbReference type="ARBA" id="ARBA00022840"/>
    </source>
</evidence>
<dbReference type="PROSITE" id="PS00108">
    <property type="entry name" value="PROTEIN_KINASE_ST"/>
    <property type="match status" value="1"/>
</dbReference>
<accession>A0A7R9LFT5</accession>
<dbReference type="SUPFAM" id="SSF56112">
    <property type="entry name" value="Protein kinase-like (PK-like)"/>
    <property type="match status" value="1"/>
</dbReference>
<feature type="domain" description="Protein kinase" evidence="8">
    <location>
        <begin position="119"/>
        <end position="399"/>
    </location>
</feature>
<dbReference type="PANTHER" id="PTHR11042">
    <property type="entry name" value="EUKARYOTIC TRANSLATION INITIATION FACTOR 2-ALPHA KINASE EIF2-ALPHA KINASE -RELATED"/>
    <property type="match status" value="1"/>
</dbReference>
<dbReference type="GO" id="GO:0005737">
    <property type="term" value="C:cytoplasm"/>
    <property type="evidence" value="ECO:0007669"/>
    <property type="project" value="TreeGrafter"/>
</dbReference>
<dbReference type="Pfam" id="PF00069">
    <property type="entry name" value="Pkinase"/>
    <property type="match status" value="1"/>
</dbReference>
<evidence type="ECO:0000259" key="8">
    <source>
        <dbReference type="PROSITE" id="PS50011"/>
    </source>
</evidence>
<dbReference type="GO" id="GO:0005634">
    <property type="term" value="C:nucleus"/>
    <property type="evidence" value="ECO:0007669"/>
    <property type="project" value="TreeGrafter"/>
</dbReference>
<sequence length="454" mass="52887">MSPKLIPYLTDIKAISSASRMTCFLSNTGALYYCGDVFPCPKLTPTQIQKVAFHDMSQLRSYSNFTFVPVVLGDKVYKIDSANERSESKHADFISFYAEECQITYNTRRVHHNHYLYKFNEIQKIGQGGFGSVYKVMNLFDQKIYAVKCVPFEDTKNKGKVIREIKNLATVNSNFVVKYYDSWIERQCLYIQMELCLDSLNKILALKPQVFNRQLDEPMSLYEYFISCEIFRQLLECVQYLHGLDPQIIHRDLKPDNILISVKVKNDRFIKLCDFGLATMHDKRIHYITANKHTADVGDVRYMAPEIIQGMKYGHKSDLYSLALIGGEIFSIDLFTEKLMSIVTGNVARITISMQNSQYIDELTVSIEILQDLLDSMINLKWEKRPECWEVLAKYSEWSIDNSLDTNDLQFKATLETLESHENPFFNKFLLNILQRKWASLSIFEKFQKIRLMK</sequence>
<protein>
    <recommendedName>
        <fullName evidence="8">Protein kinase domain-containing protein</fullName>
    </recommendedName>
</protein>
<comment type="similarity">
    <text evidence="5">Belongs to the protein kinase superfamily. Ser/Thr protein kinase family. GCN2 subfamily.</text>
</comment>
<dbReference type="InterPro" id="IPR000719">
    <property type="entry name" value="Prot_kinase_dom"/>
</dbReference>
<dbReference type="InterPro" id="IPR050339">
    <property type="entry name" value="CC_SR_Kinase"/>
</dbReference>
<feature type="binding site" evidence="6">
    <location>
        <position position="148"/>
    </location>
    <ligand>
        <name>ATP</name>
        <dbReference type="ChEBI" id="CHEBI:30616"/>
    </ligand>
</feature>
<evidence type="ECO:0000256" key="2">
    <source>
        <dbReference type="ARBA" id="ARBA00022741"/>
    </source>
</evidence>
<reference evidence="9" key="1">
    <citation type="submission" date="2020-11" db="EMBL/GenBank/DDBJ databases">
        <authorList>
            <person name="Tran Van P."/>
        </authorList>
    </citation>
    <scope>NUCLEOTIDE SEQUENCE</scope>
</reference>
<dbReference type="Gene3D" id="3.30.200.20">
    <property type="entry name" value="Phosphorylase Kinase, domain 1"/>
    <property type="match status" value="1"/>
</dbReference>
<keyword evidence="2 6" id="KW-0547">Nucleotide-binding</keyword>
<evidence type="ECO:0000256" key="1">
    <source>
        <dbReference type="ARBA" id="ARBA00022679"/>
    </source>
</evidence>
<dbReference type="EMBL" id="OC915500">
    <property type="protein sequence ID" value="CAD7640714.1"/>
    <property type="molecule type" value="Genomic_DNA"/>
</dbReference>
<dbReference type="GO" id="GO:0004674">
    <property type="term" value="F:protein serine/threonine kinase activity"/>
    <property type="evidence" value="ECO:0007669"/>
    <property type="project" value="UniProtKB-KW"/>
</dbReference>
<dbReference type="InterPro" id="IPR011009">
    <property type="entry name" value="Kinase-like_dom_sf"/>
</dbReference>
<dbReference type="EMBL" id="CAJPVJ010000675">
    <property type="protein sequence ID" value="CAG2163121.1"/>
    <property type="molecule type" value="Genomic_DNA"/>
</dbReference>